<keyword evidence="5" id="KW-1185">Reference proteome</keyword>
<evidence type="ECO:0000313" key="4">
    <source>
        <dbReference type="EMBL" id="KZT51343.1"/>
    </source>
</evidence>
<dbReference type="AlphaFoldDB" id="A0A165CSZ3"/>
<evidence type="ECO:0000256" key="2">
    <source>
        <dbReference type="ARBA" id="ARBA00022490"/>
    </source>
</evidence>
<name>A0A165CSZ3_9BASI</name>
<dbReference type="InParanoid" id="A0A165CSZ3"/>
<organism evidence="4 5">
    <name type="scientific">Calocera cornea HHB12733</name>
    <dbReference type="NCBI Taxonomy" id="1353952"/>
    <lineage>
        <taxon>Eukaryota</taxon>
        <taxon>Fungi</taxon>
        <taxon>Dikarya</taxon>
        <taxon>Basidiomycota</taxon>
        <taxon>Agaricomycotina</taxon>
        <taxon>Dacrymycetes</taxon>
        <taxon>Dacrymycetales</taxon>
        <taxon>Dacrymycetaceae</taxon>
        <taxon>Calocera</taxon>
    </lineage>
</organism>
<evidence type="ECO:0000256" key="1">
    <source>
        <dbReference type="ARBA" id="ARBA00004496"/>
    </source>
</evidence>
<dbReference type="GO" id="GO:0051879">
    <property type="term" value="F:Hsp90 protein binding"/>
    <property type="evidence" value="ECO:0007669"/>
    <property type="project" value="TreeGrafter"/>
</dbReference>
<comment type="subcellular location">
    <subcellularLocation>
        <location evidence="1">Cytoplasm</location>
    </subcellularLocation>
</comment>
<evidence type="ECO:0000259" key="3">
    <source>
        <dbReference type="Pfam" id="PF11701"/>
    </source>
</evidence>
<dbReference type="Pfam" id="PF11701">
    <property type="entry name" value="UNC45-central"/>
    <property type="match status" value="1"/>
</dbReference>
<dbReference type="EMBL" id="KV424112">
    <property type="protein sequence ID" value="KZT51343.1"/>
    <property type="molecule type" value="Genomic_DNA"/>
</dbReference>
<proteinExistence type="predicted"/>
<feature type="non-terminal residue" evidence="4">
    <location>
        <position position="1"/>
    </location>
</feature>
<dbReference type="InterPro" id="IPR016024">
    <property type="entry name" value="ARM-type_fold"/>
</dbReference>
<dbReference type="GO" id="GO:0005737">
    <property type="term" value="C:cytoplasm"/>
    <property type="evidence" value="ECO:0007669"/>
    <property type="project" value="UniProtKB-SubCell"/>
</dbReference>
<feature type="non-terminal residue" evidence="4">
    <location>
        <position position="518"/>
    </location>
</feature>
<accession>A0A165CSZ3</accession>
<protein>
    <submittedName>
        <fullName evidence="4">ARM repeat-containing protein</fullName>
    </submittedName>
</protein>
<feature type="domain" description="UNC-45/Cro1/She4 central" evidence="3">
    <location>
        <begin position="2"/>
        <end position="122"/>
    </location>
</feature>
<dbReference type="FunCoup" id="A0A165CSZ3">
    <property type="interactions" value="302"/>
</dbReference>
<dbReference type="STRING" id="1353952.A0A165CSZ3"/>
<gene>
    <name evidence="4" type="ORF">CALCODRAFT_422792</name>
</gene>
<reference evidence="4 5" key="1">
    <citation type="journal article" date="2016" name="Mol. Biol. Evol.">
        <title>Comparative Genomics of Early-Diverging Mushroom-Forming Fungi Provides Insights into the Origins of Lignocellulose Decay Capabilities.</title>
        <authorList>
            <person name="Nagy L.G."/>
            <person name="Riley R."/>
            <person name="Tritt A."/>
            <person name="Adam C."/>
            <person name="Daum C."/>
            <person name="Floudas D."/>
            <person name="Sun H."/>
            <person name="Yadav J.S."/>
            <person name="Pangilinan J."/>
            <person name="Larsson K.H."/>
            <person name="Matsuura K."/>
            <person name="Barry K."/>
            <person name="Labutti K."/>
            <person name="Kuo R."/>
            <person name="Ohm R.A."/>
            <person name="Bhattacharya S.S."/>
            <person name="Shirouzu T."/>
            <person name="Yoshinaga Y."/>
            <person name="Martin F.M."/>
            <person name="Grigoriev I.V."/>
            <person name="Hibbett D.S."/>
        </authorList>
    </citation>
    <scope>NUCLEOTIDE SEQUENCE [LARGE SCALE GENOMIC DNA]</scope>
    <source>
        <strain evidence="4 5">HHB12733</strain>
    </source>
</reference>
<dbReference type="SUPFAM" id="SSF48371">
    <property type="entry name" value="ARM repeat"/>
    <property type="match status" value="2"/>
</dbReference>
<dbReference type="Gene3D" id="1.25.10.10">
    <property type="entry name" value="Leucine-rich Repeat Variant"/>
    <property type="match status" value="1"/>
</dbReference>
<dbReference type="Proteomes" id="UP000076842">
    <property type="component" value="Unassembled WGS sequence"/>
</dbReference>
<evidence type="ECO:0000313" key="5">
    <source>
        <dbReference type="Proteomes" id="UP000076842"/>
    </source>
</evidence>
<dbReference type="PANTHER" id="PTHR45994">
    <property type="entry name" value="FI21225P1"/>
    <property type="match status" value="1"/>
</dbReference>
<dbReference type="InterPro" id="IPR024660">
    <property type="entry name" value="UCS_central_dom"/>
</dbReference>
<keyword evidence="2" id="KW-0963">Cytoplasm</keyword>
<dbReference type="PANTHER" id="PTHR45994:SF1">
    <property type="entry name" value="FI21225P1"/>
    <property type="match status" value="1"/>
</dbReference>
<dbReference type="InterPro" id="IPR011989">
    <property type="entry name" value="ARM-like"/>
</dbReference>
<dbReference type="OrthoDB" id="3366777at2759"/>
<sequence>DAATADIVRVLAPTLVHRLSSTTETDALQALSFLGVLFTVDPLSATALLTREETRSNLVDVPDIFPGNAAVETALAELLSQAAAVKPCRALVREDWGEFLKRVASTGGDESKTKALLALLKLSRGGGEEGVQGQEVEPGVTEDEEVALSRRLAGDLVNAVDTKEEPLDTVEALAHLSLTPAVREALSTNPSFLRALLSIPRSKDRSTLPVLYGISVIVSNILAYRPKLVGEEAQLDRLRRMAKGGLARGSEKLKDEPIPRLERDEAVKDRCKRLLRAGVVPALVAMAKAGADSAGVRDGVGRAFLSLVEEKDNRGSVIQAGGAKALQAVIRPGLAQPDASLLPPIQALAKLAITSSPLLLFGPTPSASFDVIRPFHLLLSDPRSSLLQQFEALMALTNLASLGPEISERIAAQTGLLGTLDQLLLDDNILVRRAAAELVCNLVSSELVFRRYTVEPGAPGRLHVLLALSDVDDKATRLAAAGALAMLSDSPEACTALLTLPKGAENTFSIVVQLIDPS</sequence>